<evidence type="ECO:0000256" key="8">
    <source>
        <dbReference type="ARBA" id="ARBA00023012"/>
    </source>
</evidence>
<dbReference type="PANTHER" id="PTHR43065:SF10">
    <property type="entry name" value="PEROXIDE STRESS-ACTIVATED HISTIDINE KINASE MAK3"/>
    <property type="match status" value="1"/>
</dbReference>
<comment type="catalytic activity">
    <reaction evidence="1">
        <text>ATP + protein L-histidine = ADP + protein N-phospho-L-histidine.</text>
        <dbReference type="EC" id="2.7.13.3"/>
    </reaction>
</comment>
<dbReference type="InterPro" id="IPR004358">
    <property type="entry name" value="Sig_transdc_His_kin-like_C"/>
</dbReference>
<reference evidence="14" key="1">
    <citation type="journal article" date="2019" name="Int. J. Syst. Evol. Microbiol.">
        <title>The Global Catalogue of Microorganisms (GCM) 10K type strain sequencing project: providing services to taxonomists for standard genome sequencing and annotation.</title>
        <authorList>
            <consortium name="The Broad Institute Genomics Platform"/>
            <consortium name="The Broad Institute Genome Sequencing Center for Infectious Disease"/>
            <person name="Wu L."/>
            <person name="Ma J."/>
        </authorList>
    </citation>
    <scope>NUCLEOTIDE SEQUENCE [LARGE SCALE GENOMIC DNA]</scope>
    <source>
        <strain evidence="14">NBRC 111756</strain>
    </source>
</reference>
<dbReference type="SUPFAM" id="SSF55874">
    <property type="entry name" value="ATPase domain of HSP90 chaperone/DNA topoisomerase II/histidine kinase"/>
    <property type="match status" value="1"/>
</dbReference>
<evidence type="ECO:0000259" key="12">
    <source>
        <dbReference type="PROSITE" id="PS50113"/>
    </source>
</evidence>
<proteinExistence type="predicted"/>
<dbReference type="RefSeq" id="WP_379913342.1">
    <property type="nucleotide sequence ID" value="NZ_JBHSWE010000001.1"/>
</dbReference>
<keyword evidence="7" id="KW-0067">ATP-binding</keyword>
<evidence type="ECO:0000256" key="7">
    <source>
        <dbReference type="ARBA" id="ARBA00022840"/>
    </source>
</evidence>
<evidence type="ECO:0000313" key="13">
    <source>
        <dbReference type="EMBL" id="MFC6673075.1"/>
    </source>
</evidence>
<dbReference type="SMART" id="SM00388">
    <property type="entry name" value="HisKA"/>
    <property type="match status" value="1"/>
</dbReference>
<dbReference type="InterPro" id="IPR003661">
    <property type="entry name" value="HisK_dim/P_dom"/>
</dbReference>
<organism evidence="13 14">
    <name type="scientific">Marinobacterium aestuariivivens</name>
    <dbReference type="NCBI Taxonomy" id="1698799"/>
    <lineage>
        <taxon>Bacteria</taxon>
        <taxon>Pseudomonadati</taxon>
        <taxon>Pseudomonadota</taxon>
        <taxon>Gammaproteobacteria</taxon>
        <taxon>Oceanospirillales</taxon>
        <taxon>Oceanospirillaceae</taxon>
        <taxon>Marinobacterium</taxon>
    </lineage>
</organism>
<dbReference type="EC" id="2.7.13.3" evidence="2"/>
<gene>
    <name evidence="13" type="ORF">ACFQDL_25540</name>
</gene>
<evidence type="ECO:0000256" key="9">
    <source>
        <dbReference type="SAM" id="MobiDB-lite"/>
    </source>
</evidence>
<dbReference type="NCBIfam" id="TIGR00229">
    <property type="entry name" value="sensory_box"/>
    <property type="match status" value="1"/>
</dbReference>
<dbReference type="GO" id="GO:0016301">
    <property type="term" value="F:kinase activity"/>
    <property type="evidence" value="ECO:0007669"/>
    <property type="project" value="UniProtKB-KW"/>
</dbReference>
<dbReference type="CDD" id="cd00130">
    <property type="entry name" value="PAS"/>
    <property type="match status" value="1"/>
</dbReference>
<name>A0ABW2A6R0_9GAMM</name>
<keyword evidence="14" id="KW-1185">Reference proteome</keyword>
<dbReference type="InterPro" id="IPR003594">
    <property type="entry name" value="HATPase_dom"/>
</dbReference>
<evidence type="ECO:0000256" key="5">
    <source>
        <dbReference type="ARBA" id="ARBA00022741"/>
    </source>
</evidence>
<dbReference type="Pfam" id="PF02518">
    <property type="entry name" value="HATPase_c"/>
    <property type="match status" value="1"/>
</dbReference>
<dbReference type="Pfam" id="PF00512">
    <property type="entry name" value="HisKA"/>
    <property type="match status" value="1"/>
</dbReference>
<sequence length="395" mass="44386">MVTDITERLDAEQALRQERNFLSTLLDTTDALMLVLDCDWRIVRFNRACQKASGYDEAEVLGRPFWELGLIPETELPAVEVTAQGTRAGRIHDYWENHWRHRNGELRLISWSSSFIRDEGGDIEYLIGTGTDITDRRRAEEQLKQWQTRLVHMDRLATAAEMASGLAHELNQPLTAIGNYSDVALMLIKASDDPDGKLSHLIEQMDRQAQRAGSIIRHLRDFVGKAGSDSAWVDINTLVREMVEFVEADIRRTGAEIRLELADALPRLWLEPVQIEQVLVNLVRNACEAMEAAASEPRQLTLRTALAEGERIQVSVRDTGPGVDPVIREQLFRPFETTKPQGLGMGLAISRSIVEARGGRLWLEGGAGTAFHFTLPYSPPERPDAQRTAQGDSDR</sequence>
<dbReference type="InterPro" id="IPR036097">
    <property type="entry name" value="HisK_dim/P_sf"/>
</dbReference>
<evidence type="ECO:0000256" key="2">
    <source>
        <dbReference type="ARBA" id="ARBA00012438"/>
    </source>
</evidence>
<dbReference type="SUPFAM" id="SSF55785">
    <property type="entry name" value="PYP-like sensor domain (PAS domain)"/>
    <property type="match status" value="1"/>
</dbReference>
<dbReference type="Pfam" id="PF08448">
    <property type="entry name" value="PAS_4"/>
    <property type="match status" value="1"/>
</dbReference>
<dbReference type="PRINTS" id="PR00344">
    <property type="entry name" value="BCTRLSENSOR"/>
</dbReference>
<dbReference type="SMART" id="SM00387">
    <property type="entry name" value="HATPase_c"/>
    <property type="match status" value="1"/>
</dbReference>
<feature type="domain" description="PAC" evidence="12">
    <location>
        <begin position="93"/>
        <end position="145"/>
    </location>
</feature>
<dbReference type="SMART" id="SM00091">
    <property type="entry name" value="PAS"/>
    <property type="match status" value="2"/>
</dbReference>
<dbReference type="PROSITE" id="PS50112">
    <property type="entry name" value="PAS"/>
    <property type="match status" value="1"/>
</dbReference>
<keyword evidence="6 13" id="KW-0418">Kinase</keyword>
<dbReference type="PANTHER" id="PTHR43065">
    <property type="entry name" value="SENSOR HISTIDINE KINASE"/>
    <property type="match status" value="1"/>
</dbReference>
<feature type="domain" description="Histidine kinase" evidence="10">
    <location>
        <begin position="165"/>
        <end position="379"/>
    </location>
</feature>
<comment type="caution">
    <text evidence="13">The sequence shown here is derived from an EMBL/GenBank/DDBJ whole genome shotgun (WGS) entry which is preliminary data.</text>
</comment>
<dbReference type="PROSITE" id="PS50113">
    <property type="entry name" value="PAC"/>
    <property type="match status" value="2"/>
</dbReference>
<evidence type="ECO:0000259" key="10">
    <source>
        <dbReference type="PROSITE" id="PS50109"/>
    </source>
</evidence>
<keyword evidence="8" id="KW-0902">Two-component regulatory system</keyword>
<dbReference type="InterPro" id="IPR001610">
    <property type="entry name" value="PAC"/>
</dbReference>
<dbReference type="SMART" id="SM00086">
    <property type="entry name" value="PAC"/>
    <property type="match status" value="1"/>
</dbReference>
<dbReference type="Gene3D" id="3.30.565.10">
    <property type="entry name" value="Histidine kinase-like ATPase, C-terminal domain"/>
    <property type="match status" value="1"/>
</dbReference>
<feature type="region of interest" description="Disordered" evidence="9">
    <location>
        <begin position="376"/>
        <end position="395"/>
    </location>
</feature>
<evidence type="ECO:0000259" key="11">
    <source>
        <dbReference type="PROSITE" id="PS50112"/>
    </source>
</evidence>
<dbReference type="InterPro" id="IPR036890">
    <property type="entry name" value="HATPase_C_sf"/>
</dbReference>
<dbReference type="Proteomes" id="UP001596422">
    <property type="component" value="Unassembled WGS sequence"/>
</dbReference>
<dbReference type="CDD" id="cd00082">
    <property type="entry name" value="HisKA"/>
    <property type="match status" value="1"/>
</dbReference>
<dbReference type="InterPro" id="IPR005467">
    <property type="entry name" value="His_kinase_dom"/>
</dbReference>
<dbReference type="Gene3D" id="3.30.450.20">
    <property type="entry name" value="PAS domain"/>
    <property type="match status" value="1"/>
</dbReference>
<feature type="domain" description="PAC" evidence="12">
    <location>
        <begin position="1"/>
        <end position="17"/>
    </location>
</feature>
<dbReference type="InterPro" id="IPR013656">
    <property type="entry name" value="PAS_4"/>
</dbReference>
<accession>A0ABW2A6R0</accession>
<dbReference type="SUPFAM" id="SSF47384">
    <property type="entry name" value="Homodimeric domain of signal transducing histidine kinase"/>
    <property type="match status" value="1"/>
</dbReference>
<evidence type="ECO:0000256" key="1">
    <source>
        <dbReference type="ARBA" id="ARBA00000085"/>
    </source>
</evidence>
<dbReference type="EMBL" id="JBHSWE010000001">
    <property type="protein sequence ID" value="MFC6673075.1"/>
    <property type="molecule type" value="Genomic_DNA"/>
</dbReference>
<keyword evidence="4" id="KW-0808">Transferase</keyword>
<evidence type="ECO:0000256" key="6">
    <source>
        <dbReference type="ARBA" id="ARBA00022777"/>
    </source>
</evidence>
<feature type="domain" description="PAS" evidence="11">
    <location>
        <begin position="18"/>
        <end position="63"/>
    </location>
</feature>
<evidence type="ECO:0000256" key="4">
    <source>
        <dbReference type="ARBA" id="ARBA00022679"/>
    </source>
</evidence>
<evidence type="ECO:0000313" key="14">
    <source>
        <dbReference type="Proteomes" id="UP001596422"/>
    </source>
</evidence>
<dbReference type="Gene3D" id="1.10.287.130">
    <property type="match status" value="1"/>
</dbReference>
<dbReference type="InterPro" id="IPR000700">
    <property type="entry name" value="PAS-assoc_C"/>
</dbReference>
<protein>
    <recommendedName>
        <fullName evidence="2">histidine kinase</fullName>
        <ecNumber evidence="2">2.7.13.3</ecNumber>
    </recommendedName>
</protein>
<evidence type="ECO:0000256" key="3">
    <source>
        <dbReference type="ARBA" id="ARBA00022553"/>
    </source>
</evidence>
<dbReference type="PROSITE" id="PS50109">
    <property type="entry name" value="HIS_KIN"/>
    <property type="match status" value="1"/>
</dbReference>
<keyword evidence="5" id="KW-0547">Nucleotide-binding</keyword>
<keyword evidence="3" id="KW-0597">Phosphoprotein</keyword>
<dbReference type="InterPro" id="IPR000014">
    <property type="entry name" value="PAS"/>
</dbReference>
<dbReference type="InterPro" id="IPR035965">
    <property type="entry name" value="PAS-like_dom_sf"/>
</dbReference>